<dbReference type="PANTHER" id="PTHR28019">
    <property type="entry name" value="CELL MEMBRANE PROTEIN YLR413W-RELATED"/>
    <property type="match status" value="1"/>
</dbReference>
<feature type="region of interest" description="Disordered" evidence="1">
    <location>
        <begin position="1"/>
        <end position="44"/>
    </location>
</feature>
<evidence type="ECO:0000256" key="2">
    <source>
        <dbReference type="SAM" id="Phobius"/>
    </source>
</evidence>
<evidence type="ECO:0000313" key="3">
    <source>
        <dbReference type="EMBL" id="KAK3684905.1"/>
    </source>
</evidence>
<feature type="transmembrane region" description="Helical" evidence="2">
    <location>
        <begin position="275"/>
        <end position="301"/>
    </location>
</feature>
<accession>A0AAE1C9X2</accession>
<dbReference type="AlphaFoldDB" id="A0AAE1C9X2"/>
<evidence type="ECO:0000313" key="4">
    <source>
        <dbReference type="Proteomes" id="UP001270362"/>
    </source>
</evidence>
<reference evidence="3" key="2">
    <citation type="submission" date="2023-06" db="EMBL/GenBank/DDBJ databases">
        <authorList>
            <consortium name="Lawrence Berkeley National Laboratory"/>
            <person name="Haridas S."/>
            <person name="Hensen N."/>
            <person name="Bonometti L."/>
            <person name="Westerberg I."/>
            <person name="Brannstrom I.O."/>
            <person name="Guillou S."/>
            <person name="Cros-Aarteil S."/>
            <person name="Calhoun S."/>
            <person name="Kuo A."/>
            <person name="Mondo S."/>
            <person name="Pangilinan J."/>
            <person name="Riley R."/>
            <person name="Labutti K."/>
            <person name="Andreopoulos B."/>
            <person name="Lipzen A."/>
            <person name="Chen C."/>
            <person name="Yanf M."/>
            <person name="Daum C."/>
            <person name="Ng V."/>
            <person name="Clum A."/>
            <person name="Steindorff A."/>
            <person name="Ohm R."/>
            <person name="Martin F."/>
            <person name="Silar P."/>
            <person name="Natvig D."/>
            <person name="Lalanne C."/>
            <person name="Gautier V."/>
            <person name="Ament-Velasquez S.L."/>
            <person name="Kruys A."/>
            <person name="Hutchinson M.I."/>
            <person name="Powell A.J."/>
            <person name="Barry K."/>
            <person name="Miller A.N."/>
            <person name="Grigoriev I.V."/>
            <person name="Debuchy R."/>
            <person name="Gladieux P."/>
            <person name="Thoren M.H."/>
            <person name="Johannesson H."/>
        </authorList>
    </citation>
    <scope>NUCLEOTIDE SEQUENCE</scope>
    <source>
        <strain evidence="3">CBS 314.62</strain>
    </source>
</reference>
<dbReference type="GO" id="GO:0051285">
    <property type="term" value="C:cell cortex of cell tip"/>
    <property type="evidence" value="ECO:0007669"/>
    <property type="project" value="TreeGrafter"/>
</dbReference>
<dbReference type="GO" id="GO:0031505">
    <property type="term" value="P:fungal-type cell wall organization"/>
    <property type="evidence" value="ECO:0007669"/>
    <property type="project" value="TreeGrafter"/>
</dbReference>
<feature type="transmembrane region" description="Helical" evidence="2">
    <location>
        <begin position="198"/>
        <end position="221"/>
    </location>
</feature>
<gene>
    <name evidence="3" type="ORF">B0T22DRAFT_202585</name>
</gene>
<sequence length="327" mass="35982">MGLPSILRIRKRNTPSSTDSSAPSSRASKEKEERPAAGSLPPSSTTYNAQNANISQAAIKRATRLRRGFAISASCSYLISFVFLILILIGNTYNKPVLNDIYFFKLNLADIIPTSVENASLINSIAQTIGLHDFYQVGLWNFCEGYQDVGITYCSHPKTLYWFNPVEILMNELLSGATIALPTEVVTILDVLRVTSQLMFGFFLTAAVLNLLMIFASPLAVYSRWWSLPIAVLAFVSTLLVVAASVVGSVISFVFKYAAEAQQELNIHADVGVKMFVFMWIATGFALWAFIAHAGMGCCCVSRRDIRTGRREVRNGVVQDQTSPRVG</sequence>
<dbReference type="PANTHER" id="PTHR28019:SF2">
    <property type="entry name" value="CELL MEMBRANE PROTEIN YLR413W-RELATED"/>
    <property type="match status" value="1"/>
</dbReference>
<evidence type="ECO:0000256" key="1">
    <source>
        <dbReference type="SAM" id="MobiDB-lite"/>
    </source>
</evidence>
<organism evidence="3 4">
    <name type="scientific">Podospora appendiculata</name>
    <dbReference type="NCBI Taxonomy" id="314037"/>
    <lineage>
        <taxon>Eukaryota</taxon>
        <taxon>Fungi</taxon>
        <taxon>Dikarya</taxon>
        <taxon>Ascomycota</taxon>
        <taxon>Pezizomycotina</taxon>
        <taxon>Sordariomycetes</taxon>
        <taxon>Sordariomycetidae</taxon>
        <taxon>Sordariales</taxon>
        <taxon>Podosporaceae</taxon>
        <taxon>Podospora</taxon>
    </lineage>
</organism>
<proteinExistence type="predicted"/>
<name>A0AAE1C9X2_9PEZI</name>
<keyword evidence="2" id="KW-1133">Transmembrane helix</keyword>
<keyword evidence="2" id="KW-0472">Membrane</keyword>
<comment type="caution">
    <text evidence="3">The sequence shown here is derived from an EMBL/GenBank/DDBJ whole genome shotgun (WGS) entry which is preliminary data.</text>
</comment>
<keyword evidence="2" id="KW-0812">Transmembrane</keyword>
<feature type="transmembrane region" description="Helical" evidence="2">
    <location>
        <begin position="69"/>
        <end position="89"/>
    </location>
</feature>
<keyword evidence="4" id="KW-1185">Reference proteome</keyword>
<dbReference type="InterPro" id="IPR052413">
    <property type="entry name" value="SUR7_domain"/>
</dbReference>
<dbReference type="Pfam" id="PF06687">
    <property type="entry name" value="SUR7"/>
    <property type="match status" value="1"/>
</dbReference>
<reference evidence="3" key="1">
    <citation type="journal article" date="2023" name="Mol. Phylogenet. Evol.">
        <title>Genome-scale phylogeny and comparative genomics of the fungal order Sordariales.</title>
        <authorList>
            <person name="Hensen N."/>
            <person name="Bonometti L."/>
            <person name="Westerberg I."/>
            <person name="Brannstrom I.O."/>
            <person name="Guillou S."/>
            <person name="Cros-Aarteil S."/>
            <person name="Calhoun S."/>
            <person name="Haridas S."/>
            <person name="Kuo A."/>
            <person name="Mondo S."/>
            <person name="Pangilinan J."/>
            <person name="Riley R."/>
            <person name="LaButti K."/>
            <person name="Andreopoulos B."/>
            <person name="Lipzen A."/>
            <person name="Chen C."/>
            <person name="Yan M."/>
            <person name="Daum C."/>
            <person name="Ng V."/>
            <person name="Clum A."/>
            <person name="Steindorff A."/>
            <person name="Ohm R.A."/>
            <person name="Martin F."/>
            <person name="Silar P."/>
            <person name="Natvig D.O."/>
            <person name="Lalanne C."/>
            <person name="Gautier V."/>
            <person name="Ament-Velasquez S.L."/>
            <person name="Kruys A."/>
            <person name="Hutchinson M.I."/>
            <person name="Powell A.J."/>
            <person name="Barry K."/>
            <person name="Miller A.N."/>
            <person name="Grigoriev I.V."/>
            <person name="Debuchy R."/>
            <person name="Gladieux P."/>
            <person name="Hiltunen Thoren M."/>
            <person name="Johannesson H."/>
        </authorList>
    </citation>
    <scope>NUCLEOTIDE SEQUENCE</scope>
    <source>
        <strain evidence="3">CBS 314.62</strain>
    </source>
</reference>
<dbReference type="InterPro" id="IPR009571">
    <property type="entry name" value="SUR7/Rim9-like_fungi"/>
</dbReference>
<feature type="transmembrane region" description="Helical" evidence="2">
    <location>
        <begin position="228"/>
        <end position="255"/>
    </location>
</feature>
<dbReference type="GO" id="GO:0005886">
    <property type="term" value="C:plasma membrane"/>
    <property type="evidence" value="ECO:0007669"/>
    <property type="project" value="InterPro"/>
</dbReference>
<dbReference type="Proteomes" id="UP001270362">
    <property type="component" value="Unassembled WGS sequence"/>
</dbReference>
<protein>
    <submittedName>
        <fullName evidence="3">SUR7/PalI family-domain-containing protein</fullName>
    </submittedName>
</protein>
<feature type="compositionally biased region" description="Low complexity" evidence="1">
    <location>
        <begin position="14"/>
        <end position="26"/>
    </location>
</feature>
<dbReference type="EMBL" id="JAULSO010000003">
    <property type="protein sequence ID" value="KAK3684905.1"/>
    <property type="molecule type" value="Genomic_DNA"/>
</dbReference>